<evidence type="ECO:0000313" key="1">
    <source>
        <dbReference type="EMBL" id="CAL5226700.1"/>
    </source>
</evidence>
<gene>
    <name evidence="1" type="primary">g9551</name>
    <name evidence="1" type="ORF">VP750_LOCUS8606</name>
</gene>
<keyword evidence="2" id="KW-1185">Reference proteome</keyword>
<organism evidence="1 2">
    <name type="scientific">Coccomyxa viridis</name>
    <dbReference type="NCBI Taxonomy" id="1274662"/>
    <lineage>
        <taxon>Eukaryota</taxon>
        <taxon>Viridiplantae</taxon>
        <taxon>Chlorophyta</taxon>
        <taxon>core chlorophytes</taxon>
        <taxon>Trebouxiophyceae</taxon>
        <taxon>Trebouxiophyceae incertae sedis</taxon>
        <taxon>Coccomyxaceae</taxon>
        <taxon>Coccomyxa</taxon>
    </lineage>
</organism>
<sequence length="186" mass="21262">MEVALTEIKEYMESWLTKRTVEMKEDHEEQLSTVKASADHTLRSTYSCQGHLVRHALPQGELEASQLEVGLLNGRLAESKDLRVKLDEAHELFQSINDKLMVMECEARDLKRSREEVHTRFTETEAALIAVKRTNAILVADIHKRHDSATKIVESWKVIKATMEDFQCGEPKPWKEIFDGEDAASV</sequence>
<evidence type="ECO:0000313" key="2">
    <source>
        <dbReference type="Proteomes" id="UP001497392"/>
    </source>
</evidence>
<name>A0ABP1G3A9_9CHLO</name>
<protein>
    <submittedName>
        <fullName evidence="1">G9551 protein</fullName>
    </submittedName>
</protein>
<dbReference type="Proteomes" id="UP001497392">
    <property type="component" value="Unassembled WGS sequence"/>
</dbReference>
<reference evidence="1 2" key="1">
    <citation type="submission" date="2024-06" db="EMBL/GenBank/DDBJ databases">
        <authorList>
            <person name="Kraege A."/>
            <person name="Thomma B."/>
        </authorList>
    </citation>
    <scope>NUCLEOTIDE SEQUENCE [LARGE SCALE GENOMIC DNA]</scope>
</reference>
<accession>A0ABP1G3A9</accession>
<dbReference type="EMBL" id="CAXHTA020000016">
    <property type="protein sequence ID" value="CAL5226700.1"/>
    <property type="molecule type" value="Genomic_DNA"/>
</dbReference>
<proteinExistence type="predicted"/>
<comment type="caution">
    <text evidence="1">The sequence shown here is derived from an EMBL/GenBank/DDBJ whole genome shotgun (WGS) entry which is preliminary data.</text>
</comment>